<keyword evidence="2" id="KW-0812">Transmembrane</keyword>
<dbReference type="Proteomes" id="UP001212085">
    <property type="component" value="Chromosome"/>
</dbReference>
<dbReference type="Pfam" id="PF02517">
    <property type="entry name" value="Rce1-like"/>
    <property type="match status" value="1"/>
</dbReference>
<accession>A0ABY7LVV6</accession>
<evidence type="ECO:0000313" key="4">
    <source>
        <dbReference type="EMBL" id="WBB05725.1"/>
    </source>
</evidence>
<proteinExistence type="inferred from homology"/>
<feature type="transmembrane region" description="Helical" evidence="2">
    <location>
        <begin position="12"/>
        <end position="32"/>
    </location>
</feature>
<dbReference type="EMBL" id="CP114883">
    <property type="protein sequence ID" value="WBB05725.1"/>
    <property type="molecule type" value="Genomic_DNA"/>
</dbReference>
<keyword evidence="5" id="KW-1185">Reference proteome</keyword>
<name>A0ABY7LVV6_STRAY</name>
<sequence>MKNQQMMDINKKSTALTLIGITVMILLTLTKVVPSSTIAGYSVFVGIVFFFIVEDVSKTRASESGLRFNTIVTDLKKSGVIIWMLLPSLSGIAALVAGNIIFGGEFVAHVMGRTDSILSFDKTALLIGQVIIAAFGEEIAYRGFFFGKSLKIFPIWISAVVSSIVFAAGHIATGNIGIVAYDIAGVFIDSLIFSVIYYKSGNCVISTFSHILGNTISIVAVFMFFLRR</sequence>
<evidence type="ECO:0000256" key="2">
    <source>
        <dbReference type="SAM" id="Phobius"/>
    </source>
</evidence>
<dbReference type="RefSeq" id="WP_235281029.1">
    <property type="nucleotide sequence ID" value="NZ_BRXN01000016.1"/>
</dbReference>
<feature type="transmembrane region" description="Helical" evidence="2">
    <location>
        <begin position="78"/>
        <end position="103"/>
    </location>
</feature>
<protein>
    <submittedName>
        <fullName evidence="4">Type II CAAX endopeptidase family protein</fullName>
    </submittedName>
</protein>
<gene>
    <name evidence="4" type="ORF">O6R09_05305</name>
</gene>
<dbReference type="InterPro" id="IPR052710">
    <property type="entry name" value="CAAX_protease"/>
</dbReference>
<dbReference type="PANTHER" id="PTHR36435:SF1">
    <property type="entry name" value="CAAX AMINO TERMINAL PROTEASE FAMILY PROTEIN"/>
    <property type="match status" value="1"/>
</dbReference>
<reference evidence="4 5" key="1">
    <citation type="submission" date="2022-12" db="EMBL/GenBank/DDBJ databases">
        <title>Streptococcus alactolyticus LGM, complete genome.</title>
        <authorList>
            <person name="Liu Z."/>
            <person name="Mu C."/>
            <person name="Zhu W."/>
        </authorList>
    </citation>
    <scope>NUCLEOTIDE SEQUENCE [LARGE SCALE GENOMIC DNA]</scope>
    <source>
        <strain evidence="4 5">LGM</strain>
    </source>
</reference>
<evidence type="ECO:0000256" key="1">
    <source>
        <dbReference type="ARBA" id="ARBA00009067"/>
    </source>
</evidence>
<feature type="transmembrane region" description="Helical" evidence="2">
    <location>
        <begin position="38"/>
        <end position="57"/>
    </location>
</feature>
<dbReference type="InterPro" id="IPR003675">
    <property type="entry name" value="Rce1/LyrA-like_dom"/>
</dbReference>
<dbReference type="PANTHER" id="PTHR36435">
    <property type="entry name" value="SLR1288 PROTEIN"/>
    <property type="match status" value="1"/>
</dbReference>
<feature type="domain" description="CAAX prenyl protease 2/Lysostaphin resistance protein A-like" evidence="3">
    <location>
        <begin position="123"/>
        <end position="215"/>
    </location>
</feature>
<feature type="transmembrane region" description="Helical" evidence="2">
    <location>
        <begin position="205"/>
        <end position="226"/>
    </location>
</feature>
<feature type="transmembrane region" description="Helical" evidence="2">
    <location>
        <begin position="123"/>
        <end position="141"/>
    </location>
</feature>
<evidence type="ECO:0000259" key="3">
    <source>
        <dbReference type="Pfam" id="PF02517"/>
    </source>
</evidence>
<feature type="transmembrane region" description="Helical" evidence="2">
    <location>
        <begin position="178"/>
        <end position="198"/>
    </location>
</feature>
<evidence type="ECO:0000313" key="5">
    <source>
        <dbReference type="Proteomes" id="UP001212085"/>
    </source>
</evidence>
<feature type="transmembrane region" description="Helical" evidence="2">
    <location>
        <begin position="153"/>
        <end position="172"/>
    </location>
</feature>
<organism evidence="4 5">
    <name type="scientific">Streptococcus alactolyticus</name>
    <dbReference type="NCBI Taxonomy" id="29389"/>
    <lineage>
        <taxon>Bacteria</taxon>
        <taxon>Bacillati</taxon>
        <taxon>Bacillota</taxon>
        <taxon>Bacilli</taxon>
        <taxon>Lactobacillales</taxon>
        <taxon>Streptococcaceae</taxon>
        <taxon>Streptococcus</taxon>
    </lineage>
</organism>
<comment type="similarity">
    <text evidence="1">Belongs to the UPF0177 family.</text>
</comment>
<keyword evidence="2" id="KW-0472">Membrane</keyword>
<keyword evidence="2" id="KW-1133">Transmembrane helix</keyword>